<organism evidence="7 8">
    <name type="scientific">Jaminaea rosea</name>
    <dbReference type="NCBI Taxonomy" id="1569628"/>
    <lineage>
        <taxon>Eukaryota</taxon>
        <taxon>Fungi</taxon>
        <taxon>Dikarya</taxon>
        <taxon>Basidiomycota</taxon>
        <taxon>Ustilaginomycotina</taxon>
        <taxon>Exobasidiomycetes</taxon>
        <taxon>Microstromatales</taxon>
        <taxon>Microstromatales incertae sedis</taxon>
        <taxon>Jaminaea</taxon>
    </lineage>
</organism>
<keyword evidence="2 4" id="KW-0251">Elongation factor</keyword>
<dbReference type="InterPro" id="IPR014717">
    <property type="entry name" value="Transl_elong_EF1B/ribsomal_bS6"/>
</dbReference>
<comment type="similarity">
    <text evidence="1 4">Belongs to the EF-1-beta/EF-1-delta family.</text>
</comment>
<dbReference type="Gene3D" id="3.30.70.60">
    <property type="match status" value="1"/>
</dbReference>
<proteinExistence type="inferred from homology"/>
<dbReference type="FunFam" id="3.30.70.60:FF:000001">
    <property type="entry name" value="Elongation factor 1-beta 1 like"/>
    <property type="match status" value="1"/>
</dbReference>
<gene>
    <name evidence="7" type="ORF">BDZ90DRAFT_230849</name>
</gene>
<feature type="domain" description="Elongation factor 1 beta central acidic region eukaryote" evidence="6">
    <location>
        <begin position="110"/>
        <end position="137"/>
    </location>
</feature>
<reference evidence="7 8" key="1">
    <citation type="journal article" date="2018" name="Mol. Biol. Evol.">
        <title>Broad Genomic Sampling Reveals a Smut Pathogenic Ancestry of the Fungal Clade Ustilaginomycotina.</title>
        <authorList>
            <person name="Kijpornyongpan T."/>
            <person name="Mondo S.J."/>
            <person name="Barry K."/>
            <person name="Sandor L."/>
            <person name="Lee J."/>
            <person name="Lipzen A."/>
            <person name="Pangilinan J."/>
            <person name="LaButti K."/>
            <person name="Hainaut M."/>
            <person name="Henrissat B."/>
            <person name="Grigoriev I.V."/>
            <person name="Spatafora J.W."/>
            <person name="Aime M.C."/>
        </authorList>
    </citation>
    <scope>NUCLEOTIDE SEQUENCE [LARGE SCALE GENOMIC DNA]</scope>
    <source>
        <strain evidence="7 8">MCA 5214</strain>
    </source>
</reference>
<evidence type="ECO:0000259" key="5">
    <source>
        <dbReference type="SMART" id="SM00888"/>
    </source>
</evidence>
<dbReference type="GeneID" id="37027450"/>
<evidence type="ECO:0000313" key="7">
    <source>
        <dbReference type="EMBL" id="PWN28839.1"/>
    </source>
</evidence>
<evidence type="ECO:0000259" key="6">
    <source>
        <dbReference type="SMART" id="SM01182"/>
    </source>
</evidence>
<dbReference type="InterPro" id="IPR036219">
    <property type="entry name" value="eEF-1beta-like_sf"/>
</dbReference>
<dbReference type="GO" id="GO:0005829">
    <property type="term" value="C:cytosol"/>
    <property type="evidence" value="ECO:0007669"/>
    <property type="project" value="TreeGrafter"/>
</dbReference>
<evidence type="ECO:0008006" key="9">
    <source>
        <dbReference type="Google" id="ProtNLM"/>
    </source>
</evidence>
<dbReference type="Pfam" id="PF00736">
    <property type="entry name" value="EF1_GNE"/>
    <property type="match status" value="1"/>
</dbReference>
<dbReference type="STRING" id="1569628.A0A316UU76"/>
<dbReference type="EMBL" id="KZ819664">
    <property type="protein sequence ID" value="PWN28839.1"/>
    <property type="molecule type" value="Genomic_DNA"/>
</dbReference>
<dbReference type="RefSeq" id="XP_025363451.1">
    <property type="nucleotide sequence ID" value="XM_025505627.1"/>
</dbReference>
<dbReference type="OrthoDB" id="331763at2759"/>
<dbReference type="SMART" id="SM00888">
    <property type="entry name" value="EF1_GNE"/>
    <property type="match status" value="1"/>
</dbReference>
<evidence type="ECO:0000256" key="2">
    <source>
        <dbReference type="ARBA" id="ARBA00022768"/>
    </source>
</evidence>
<evidence type="ECO:0000256" key="3">
    <source>
        <dbReference type="ARBA" id="ARBA00022917"/>
    </source>
</evidence>
<dbReference type="InterPro" id="IPR001326">
    <property type="entry name" value="Transl_elong_EF1B_B/D_CS"/>
</dbReference>
<dbReference type="GO" id="GO:0005853">
    <property type="term" value="C:eukaryotic translation elongation factor 1 complex"/>
    <property type="evidence" value="ECO:0007669"/>
    <property type="project" value="InterPro"/>
</dbReference>
<dbReference type="PANTHER" id="PTHR11595">
    <property type="entry name" value="EF-HAND AND COILED-COIL DOMAIN-CONTAINING FAMILY MEMBER"/>
    <property type="match status" value="1"/>
</dbReference>
<dbReference type="CDD" id="cd00292">
    <property type="entry name" value="EF1B"/>
    <property type="match status" value="1"/>
</dbReference>
<sequence length="234" mass="25398">MSLPDFKTDGGLATLEKFLSSRSYIDGYSVSQADVAVFEVCSAPDANKYPNVARWFTHVASFEKEHPNLHGDKKKAAAALAATANTGVQSTAAKAVAVEDNAAGDDDIDLFGSDDEEEDAEAARIKAERVAEYEKKKAAKGPRPAAKSVVTFDVKPWDDETDMAALEENLRKIEKDGLVWGASKLVPVGYGVKKLQITLVVEDEKVSLDELQEQVAEDLEDYVQSTDIAAMQKL</sequence>
<dbReference type="AlphaFoldDB" id="A0A316UU76"/>
<dbReference type="GO" id="GO:0005085">
    <property type="term" value="F:guanyl-nucleotide exchange factor activity"/>
    <property type="evidence" value="ECO:0007669"/>
    <property type="project" value="TreeGrafter"/>
</dbReference>
<dbReference type="InterPro" id="IPR049720">
    <property type="entry name" value="EF1B_bsu/dsu"/>
</dbReference>
<protein>
    <recommendedName>
        <fullName evidence="9">Elongation factor 1-beta</fullName>
    </recommendedName>
</protein>
<dbReference type="SUPFAM" id="SSF54984">
    <property type="entry name" value="eEF-1beta-like"/>
    <property type="match status" value="1"/>
</dbReference>
<evidence type="ECO:0000313" key="8">
    <source>
        <dbReference type="Proteomes" id="UP000245884"/>
    </source>
</evidence>
<dbReference type="SMART" id="SM01182">
    <property type="entry name" value="EF-1_beta_acid"/>
    <property type="match status" value="1"/>
</dbReference>
<dbReference type="PROSITE" id="PS00824">
    <property type="entry name" value="EF1BD_1"/>
    <property type="match status" value="1"/>
</dbReference>
<dbReference type="InterPro" id="IPR036282">
    <property type="entry name" value="Glutathione-S-Trfase_C_sf"/>
</dbReference>
<feature type="domain" description="Translation elongation factor EF1B beta/delta subunit guanine nucleotide exchange" evidence="5">
    <location>
        <begin position="147"/>
        <end position="234"/>
    </location>
</feature>
<dbReference type="PANTHER" id="PTHR11595:SF21">
    <property type="entry name" value="ELONGATION FACTOR 1-BETA"/>
    <property type="match status" value="1"/>
</dbReference>
<dbReference type="PROSITE" id="PS00825">
    <property type="entry name" value="EF1BD_2"/>
    <property type="match status" value="1"/>
</dbReference>
<dbReference type="GO" id="GO:0003746">
    <property type="term" value="F:translation elongation factor activity"/>
    <property type="evidence" value="ECO:0007669"/>
    <property type="project" value="UniProtKB-KW"/>
</dbReference>
<dbReference type="Proteomes" id="UP000245884">
    <property type="component" value="Unassembled WGS sequence"/>
</dbReference>
<dbReference type="SUPFAM" id="SSF47616">
    <property type="entry name" value="GST C-terminal domain-like"/>
    <property type="match status" value="1"/>
</dbReference>
<keyword evidence="8" id="KW-1185">Reference proteome</keyword>
<keyword evidence="3 4" id="KW-0648">Protein biosynthesis</keyword>
<dbReference type="InterPro" id="IPR014038">
    <property type="entry name" value="EF1B_bsu/dsu_GNE"/>
</dbReference>
<evidence type="ECO:0000256" key="1">
    <source>
        <dbReference type="ARBA" id="ARBA00007411"/>
    </source>
</evidence>
<dbReference type="Pfam" id="PF10587">
    <property type="entry name" value="EF-1_beta_acid"/>
    <property type="match status" value="1"/>
</dbReference>
<evidence type="ECO:0000256" key="4">
    <source>
        <dbReference type="RuleBase" id="RU003791"/>
    </source>
</evidence>
<accession>A0A316UU76</accession>
<dbReference type="InterPro" id="IPR018940">
    <property type="entry name" value="EF-1_beta_acid_region_euk"/>
</dbReference>
<dbReference type="Gene3D" id="1.20.1050.130">
    <property type="match status" value="1"/>
</dbReference>
<name>A0A316UU76_9BASI</name>